<dbReference type="EMBL" id="LR792683">
    <property type="protein sequence ID" value="CAB3390172.1"/>
    <property type="molecule type" value="Genomic_DNA"/>
</dbReference>
<comment type="similarity">
    <text evidence="5">Belongs to the creatininase superfamily.</text>
</comment>
<protein>
    <submittedName>
        <fullName evidence="6">Creatinine amidohydrolase</fullName>
    </submittedName>
</protein>
<dbReference type="Pfam" id="PF02633">
    <property type="entry name" value="Creatininase"/>
    <property type="match status" value="1"/>
</dbReference>
<evidence type="ECO:0000256" key="4">
    <source>
        <dbReference type="ARBA" id="ARBA00022833"/>
    </source>
</evidence>
<dbReference type="InterPro" id="IPR003785">
    <property type="entry name" value="Creatininase/forma_Hydrolase"/>
</dbReference>
<evidence type="ECO:0000313" key="6">
    <source>
        <dbReference type="EMBL" id="CAB3390172.1"/>
    </source>
</evidence>
<evidence type="ECO:0000256" key="5">
    <source>
        <dbReference type="ARBA" id="ARBA00024029"/>
    </source>
</evidence>
<reference evidence="6 7" key="1">
    <citation type="submission" date="2020-04" db="EMBL/GenBank/DDBJ databases">
        <authorList>
            <person name="Hogendoorn C."/>
        </authorList>
    </citation>
    <scope>NUCLEOTIDE SEQUENCE [LARGE SCALE GENOMIC DNA]</scope>
    <source>
        <strain evidence="6">COOX1</strain>
    </source>
</reference>
<proteinExistence type="inferred from homology"/>
<dbReference type="PANTHER" id="PTHR35005:SF1">
    <property type="entry name" value="2-AMINO-5-FORMYLAMINO-6-RIBOSYLAMINOPYRIMIDIN-4(3H)-ONE 5'-MONOPHOSPHATE DEFORMYLASE"/>
    <property type="match status" value="1"/>
</dbReference>
<sequence length="260" mass="29437">MRYLLEEMTWPEVREALESVKLAIIPLGAHEQHGPHLKESCDAVLAEEFAKRLAERLYPWALVTPRVSFGISLHHIHFPGTITLRPETLTQLLRDVVWSLHQHGLENFLIINSHTGNQSTLDVTCTSLTHEFGVNMYYAKTTAGAKDAIRKYVRSDLYGHSCEREVSEALYLAPHLVRQDHLEAGQIRPGHWRLLRPDQPVRGFYYYDEMTANGCIGDAPSASVEAGRAIVEEALDHLELSMRILLGLPDDSERRKPEGV</sequence>
<dbReference type="AlphaFoldDB" id="A0A6F9DYX4"/>
<keyword evidence="4" id="KW-0862">Zinc</keyword>
<evidence type="ECO:0000256" key="3">
    <source>
        <dbReference type="ARBA" id="ARBA00022801"/>
    </source>
</evidence>
<dbReference type="Proteomes" id="UP000502196">
    <property type="component" value="Chromosome"/>
</dbReference>
<evidence type="ECO:0000256" key="2">
    <source>
        <dbReference type="ARBA" id="ARBA00022723"/>
    </source>
</evidence>
<dbReference type="GO" id="GO:0016811">
    <property type="term" value="F:hydrolase activity, acting on carbon-nitrogen (but not peptide) bonds, in linear amides"/>
    <property type="evidence" value="ECO:0007669"/>
    <property type="project" value="TreeGrafter"/>
</dbReference>
<dbReference type="GO" id="GO:0009231">
    <property type="term" value="P:riboflavin biosynthetic process"/>
    <property type="evidence" value="ECO:0007669"/>
    <property type="project" value="TreeGrafter"/>
</dbReference>
<dbReference type="PANTHER" id="PTHR35005">
    <property type="entry name" value="3-DEHYDRO-SCYLLO-INOSOSE HYDROLASE"/>
    <property type="match status" value="1"/>
</dbReference>
<accession>A0A6F9DYX4</accession>
<evidence type="ECO:0000256" key="1">
    <source>
        <dbReference type="ARBA" id="ARBA00001947"/>
    </source>
</evidence>
<gene>
    <name evidence="6" type="ORF">COOX1_0275</name>
</gene>
<dbReference type="InterPro" id="IPR024087">
    <property type="entry name" value="Creatininase-like_sf"/>
</dbReference>
<evidence type="ECO:0000313" key="7">
    <source>
        <dbReference type="Proteomes" id="UP000502196"/>
    </source>
</evidence>
<dbReference type="RefSeq" id="WP_170084714.1">
    <property type="nucleotide sequence ID" value="NZ_CP047971.1"/>
</dbReference>
<comment type="cofactor">
    <cofactor evidence="1">
        <name>Zn(2+)</name>
        <dbReference type="ChEBI" id="CHEBI:29105"/>
    </cofactor>
</comment>
<dbReference type="GO" id="GO:0046872">
    <property type="term" value="F:metal ion binding"/>
    <property type="evidence" value="ECO:0007669"/>
    <property type="project" value="UniProtKB-KW"/>
</dbReference>
<name>A0A6F9DYX4_9BACL</name>
<organism evidence="6 7">
    <name type="scientific">Kyrpidia spormannii</name>
    <dbReference type="NCBI Taxonomy" id="2055160"/>
    <lineage>
        <taxon>Bacteria</taxon>
        <taxon>Bacillati</taxon>
        <taxon>Bacillota</taxon>
        <taxon>Bacilli</taxon>
        <taxon>Bacillales</taxon>
        <taxon>Alicyclobacillaceae</taxon>
        <taxon>Kyrpidia</taxon>
    </lineage>
</organism>
<dbReference type="SUPFAM" id="SSF102215">
    <property type="entry name" value="Creatininase"/>
    <property type="match status" value="1"/>
</dbReference>
<keyword evidence="2" id="KW-0479">Metal-binding</keyword>
<keyword evidence="3 6" id="KW-0378">Hydrolase</keyword>
<dbReference type="Gene3D" id="3.40.50.10310">
    <property type="entry name" value="Creatininase"/>
    <property type="match status" value="1"/>
</dbReference>